<evidence type="ECO:0000256" key="1">
    <source>
        <dbReference type="ARBA" id="ARBA00022734"/>
    </source>
</evidence>
<reference evidence="4" key="1">
    <citation type="submission" date="2023-03" db="EMBL/GenBank/DDBJ databases">
        <title>Chromosome-level genomes of two armyworms, Mythimna separata and Mythimna loreyi, provide insights into the biosynthesis and reception of sex pheromones.</title>
        <authorList>
            <person name="Zhao H."/>
        </authorList>
    </citation>
    <scope>NUCLEOTIDE SEQUENCE</scope>
    <source>
        <strain evidence="4">BeijingLab</strain>
        <tissue evidence="4">Pupa</tissue>
    </source>
</reference>
<dbReference type="InterPro" id="IPR016187">
    <property type="entry name" value="CTDL_fold"/>
</dbReference>
<feature type="chain" id="PRO_5041912131" description="C-type lectin domain-containing protein" evidence="2">
    <location>
        <begin position="23"/>
        <end position="301"/>
    </location>
</feature>
<protein>
    <recommendedName>
        <fullName evidence="3">C-type lectin domain-containing protein</fullName>
    </recommendedName>
</protein>
<keyword evidence="5" id="KW-1185">Reference proteome</keyword>
<dbReference type="Gene3D" id="3.10.100.10">
    <property type="entry name" value="Mannose-Binding Protein A, subunit A"/>
    <property type="match status" value="2"/>
</dbReference>
<evidence type="ECO:0000259" key="3">
    <source>
        <dbReference type="PROSITE" id="PS50041"/>
    </source>
</evidence>
<feature type="domain" description="C-type lectin" evidence="3">
    <location>
        <begin position="170"/>
        <end position="293"/>
    </location>
</feature>
<feature type="signal peptide" evidence="2">
    <location>
        <begin position="1"/>
        <end position="22"/>
    </location>
</feature>
<dbReference type="PROSITE" id="PS50041">
    <property type="entry name" value="C_TYPE_LECTIN_2"/>
    <property type="match status" value="2"/>
</dbReference>
<dbReference type="SUPFAM" id="SSF56436">
    <property type="entry name" value="C-type lectin-like"/>
    <property type="match status" value="2"/>
</dbReference>
<dbReference type="CDD" id="cd00037">
    <property type="entry name" value="CLECT"/>
    <property type="match status" value="2"/>
</dbReference>
<dbReference type="InterPro" id="IPR016186">
    <property type="entry name" value="C-type_lectin-like/link_sf"/>
</dbReference>
<keyword evidence="1" id="KW-0430">Lectin</keyword>
<evidence type="ECO:0000313" key="4">
    <source>
        <dbReference type="EMBL" id="KAJ8729972.1"/>
    </source>
</evidence>
<sequence>MLKAYYIYCVPLLLILTEHARCESDYVYSSEAGGWLKLYTTHEGWEEALVKCHHDGAVLASPLNKGLANALRLEMAQSGITSSIFLGIHDLHSKGRYVSVEGVPLTDMEIKWDSFPLPGTGLNCLKMSVDGIGRFESCTKALPFICYRKHENLTMNECNTYDNGYHLNEQTGSCYKIHLNKQTWSRAYSICATEGGHLVILNDAAEMRIVKDLFPPSSDPHWVGFHIGLAAWGKERIWTTIHGDKLEDVYNKWASGEPNNVGGIQDRAQCLWDGSLDDIRKNHSEETRVFACEKSVQYLTN</sequence>
<dbReference type="EMBL" id="JARGEI010000006">
    <property type="protein sequence ID" value="KAJ8729972.1"/>
    <property type="molecule type" value="Genomic_DNA"/>
</dbReference>
<dbReference type="InterPro" id="IPR051663">
    <property type="entry name" value="CLec_Tetranectin-domain"/>
</dbReference>
<dbReference type="PANTHER" id="PTHR22799">
    <property type="entry name" value="TETRANECTIN-RELATED"/>
    <property type="match status" value="1"/>
</dbReference>
<evidence type="ECO:0000256" key="2">
    <source>
        <dbReference type="SAM" id="SignalP"/>
    </source>
</evidence>
<dbReference type="SMART" id="SM00034">
    <property type="entry name" value="CLECT"/>
    <property type="match status" value="2"/>
</dbReference>
<proteinExistence type="predicted"/>
<dbReference type="Pfam" id="PF00059">
    <property type="entry name" value="Lectin_C"/>
    <property type="match status" value="2"/>
</dbReference>
<dbReference type="InterPro" id="IPR001304">
    <property type="entry name" value="C-type_lectin-like"/>
</dbReference>
<name>A0AAD7YUJ2_MYTSE</name>
<keyword evidence="2" id="KW-0732">Signal</keyword>
<dbReference type="PANTHER" id="PTHR22799:SF6">
    <property type="entry name" value="C-TYPE LECTIN DOMAIN FAMILY 4 MEMBER M-LIKE"/>
    <property type="match status" value="1"/>
</dbReference>
<dbReference type="GO" id="GO:0030246">
    <property type="term" value="F:carbohydrate binding"/>
    <property type="evidence" value="ECO:0007669"/>
    <property type="project" value="UniProtKB-KW"/>
</dbReference>
<organism evidence="4 5">
    <name type="scientific">Mythimna separata</name>
    <name type="common">Oriental armyworm</name>
    <name type="synonym">Pseudaletia separata</name>
    <dbReference type="NCBI Taxonomy" id="271217"/>
    <lineage>
        <taxon>Eukaryota</taxon>
        <taxon>Metazoa</taxon>
        <taxon>Ecdysozoa</taxon>
        <taxon>Arthropoda</taxon>
        <taxon>Hexapoda</taxon>
        <taxon>Insecta</taxon>
        <taxon>Pterygota</taxon>
        <taxon>Neoptera</taxon>
        <taxon>Endopterygota</taxon>
        <taxon>Lepidoptera</taxon>
        <taxon>Glossata</taxon>
        <taxon>Ditrysia</taxon>
        <taxon>Noctuoidea</taxon>
        <taxon>Noctuidae</taxon>
        <taxon>Noctuinae</taxon>
        <taxon>Hadenini</taxon>
        <taxon>Mythimna</taxon>
    </lineage>
</organism>
<dbReference type="Proteomes" id="UP001231518">
    <property type="component" value="Chromosome 9"/>
</dbReference>
<feature type="domain" description="C-type lectin" evidence="3">
    <location>
        <begin position="45"/>
        <end position="147"/>
    </location>
</feature>
<gene>
    <name evidence="4" type="ORF">PYW07_017010</name>
</gene>
<evidence type="ECO:0000313" key="5">
    <source>
        <dbReference type="Proteomes" id="UP001231518"/>
    </source>
</evidence>
<comment type="caution">
    <text evidence="4">The sequence shown here is derived from an EMBL/GenBank/DDBJ whole genome shotgun (WGS) entry which is preliminary data.</text>
</comment>
<accession>A0AAD7YUJ2</accession>
<dbReference type="AlphaFoldDB" id="A0AAD7YUJ2"/>